<keyword evidence="4 6" id="KW-1133">Transmembrane helix</keyword>
<evidence type="ECO:0000256" key="1">
    <source>
        <dbReference type="ARBA" id="ARBA00004651"/>
    </source>
</evidence>
<proteinExistence type="predicted"/>
<keyword evidence="2" id="KW-1003">Cell membrane</keyword>
<accession>A0A5K7Z2K1</accession>
<name>A0A5K7Z2K1_9BACT</name>
<evidence type="ECO:0000256" key="4">
    <source>
        <dbReference type="ARBA" id="ARBA00022989"/>
    </source>
</evidence>
<dbReference type="CDD" id="cd16380">
    <property type="entry name" value="YitT_C"/>
    <property type="match status" value="1"/>
</dbReference>
<evidence type="ECO:0000256" key="6">
    <source>
        <dbReference type="SAM" id="Phobius"/>
    </source>
</evidence>
<dbReference type="EMBL" id="AP021875">
    <property type="protein sequence ID" value="BBO75178.1"/>
    <property type="molecule type" value="Genomic_DNA"/>
</dbReference>
<dbReference type="KEGG" id="dwd:DSCW_25950"/>
<dbReference type="GO" id="GO:0005886">
    <property type="term" value="C:plasma membrane"/>
    <property type="evidence" value="ECO:0007669"/>
    <property type="project" value="UniProtKB-SubCell"/>
</dbReference>
<evidence type="ECO:0000313" key="8">
    <source>
        <dbReference type="EMBL" id="BBO75178.1"/>
    </source>
</evidence>
<comment type="subcellular location">
    <subcellularLocation>
        <location evidence="1">Cell membrane</location>
        <topology evidence="1">Multi-pass membrane protein</topology>
    </subcellularLocation>
</comment>
<keyword evidence="3 6" id="KW-0812">Transmembrane</keyword>
<feature type="transmembrane region" description="Helical" evidence="6">
    <location>
        <begin position="63"/>
        <end position="81"/>
    </location>
</feature>
<dbReference type="Pfam" id="PF02588">
    <property type="entry name" value="YitT_membrane"/>
    <property type="match status" value="1"/>
</dbReference>
<dbReference type="AlphaFoldDB" id="A0A5K7Z2K1"/>
<protein>
    <submittedName>
        <fullName evidence="8">Membrane protein</fullName>
    </submittedName>
</protein>
<dbReference type="Proteomes" id="UP000427769">
    <property type="component" value="Chromosome"/>
</dbReference>
<feature type="transmembrane region" description="Helical" evidence="6">
    <location>
        <begin position="113"/>
        <end position="134"/>
    </location>
</feature>
<evidence type="ECO:0000256" key="5">
    <source>
        <dbReference type="ARBA" id="ARBA00023136"/>
    </source>
</evidence>
<dbReference type="InterPro" id="IPR015867">
    <property type="entry name" value="N-reg_PII/ATP_PRibTrfase_C"/>
</dbReference>
<feature type="transmembrane region" description="Helical" evidence="6">
    <location>
        <begin position="39"/>
        <end position="57"/>
    </location>
</feature>
<dbReference type="PANTHER" id="PTHR33545">
    <property type="entry name" value="UPF0750 MEMBRANE PROTEIN YITT-RELATED"/>
    <property type="match status" value="1"/>
</dbReference>
<sequence>MKERPHYNRFISSVMWNLLLISAGSAVFGIGLKSIAIPHGFITGGISGLTLLIYYVSGLLSPGLWYLLLNIPIFLIGWIHISRRFFFYSLYGMAALSAAIDLIGFPLPIHEPILAVLAGGVLMGAGSGIILHSLGSAGGLDIVGIILHQKLNVRVGTFFFTFNLVLFAFSFGFLEADLVLYSLFMSFISSQTMDYVLTIFNQRKMVIVISDLNDKIAGEIHSRLNRGVTFLNGSGAYTGKIKKVILTVIHNYQLKRLEEAVLSIDPEAFIITENTFNVLGRGFSKRKEY</sequence>
<organism evidence="8 9">
    <name type="scientific">Desulfosarcina widdelii</name>
    <dbReference type="NCBI Taxonomy" id="947919"/>
    <lineage>
        <taxon>Bacteria</taxon>
        <taxon>Pseudomonadati</taxon>
        <taxon>Thermodesulfobacteriota</taxon>
        <taxon>Desulfobacteria</taxon>
        <taxon>Desulfobacterales</taxon>
        <taxon>Desulfosarcinaceae</taxon>
        <taxon>Desulfosarcina</taxon>
    </lineage>
</organism>
<dbReference type="PANTHER" id="PTHR33545:SF5">
    <property type="entry name" value="UPF0750 MEMBRANE PROTEIN YITT"/>
    <property type="match status" value="1"/>
</dbReference>
<evidence type="ECO:0000313" key="9">
    <source>
        <dbReference type="Proteomes" id="UP000427769"/>
    </source>
</evidence>
<keyword evidence="9" id="KW-1185">Reference proteome</keyword>
<evidence type="ECO:0000256" key="2">
    <source>
        <dbReference type="ARBA" id="ARBA00022475"/>
    </source>
</evidence>
<feature type="transmembrane region" description="Helical" evidence="6">
    <location>
        <begin position="155"/>
        <end position="174"/>
    </location>
</feature>
<dbReference type="InterPro" id="IPR019264">
    <property type="entry name" value="DUF2179"/>
</dbReference>
<evidence type="ECO:0000259" key="7">
    <source>
        <dbReference type="Pfam" id="PF10035"/>
    </source>
</evidence>
<keyword evidence="5 6" id="KW-0472">Membrane</keyword>
<feature type="transmembrane region" description="Helical" evidence="6">
    <location>
        <begin position="14"/>
        <end position="32"/>
    </location>
</feature>
<dbReference type="RefSeq" id="WP_155304122.1">
    <property type="nucleotide sequence ID" value="NZ_AP021875.1"/>
</dbReference>
<reference evidence="8 9" key="1">
    <citation type="submission" date="2019-11" db="EMBL/GenBank/DDBJ databases">
        <title>Comparative genomics of hydrocarbon-degrading Desulfosarcina strains.</title>
        <authorList>
            <person name="Watanabe M."/>
            <person name="Kojima H."/>
            <person name="Fukui M."/>
        </authorList>
    </citation>
    <scope>NUCLEOTIDE SEQUENCE [LARGE SCALE GENOMIC DNA]</scope>
    <source>
        <strain evidence="8 9">PP31</strain>
    </source>
</reference>
<feature type="domain" description="DUF2179" evidence="7">
    <location>
        <begin position="226"/>
        <end position="280"/>
    </location>
</feature>
<dbReference type="Pfam" id="PF10035">
    <property type="entry name" value="DUF2179"/>
    <property type="match status" value="1"/>
</dbReference>
<dbReference type="PIRSF" id="PIRSF006483">
    <property type="entry name" value="Membrane_protein_YitT"/>
    <property type="match status" value="1"/>
</dbReference>
<dbReference type="OrthoDB" id="5401948at2"/>
<dbReference type="InterPro" id="IPR003740">
    <property type="entry name" value="YitT"/>
</dbReference>
<gene>
    <name evidence="8" type="ORF">DSCW_25950</name>
</gene>
<feature type="transmembrane region" description="Helical" evidence="6">
    <location>
        <begin position="88"/>
        <end position="107"/>
    </location>
</feature>
<dbReference type="Gene3D" id="3.30.70.120">
    <property type="match status" value="1"/>
</dbReference>
<dbReference type="InterPro" id="IPR051461">
    <property type="entry name" value="UPF0750_membrane"/>
</dbReference>
<feature type="transmembrane region" description="Helical" evidence="6">
    <location>
        <begin position="180"/>
        <end position="200"/>
    </location>
</feature>
<evidence type="ECO:0000256" key="3">
    <source>
        <dbReference type="ARBA" id="ARBA00022692"/>
    </source>
</evidence>